<evidence type="ECO:0008006" key="3">
    <source>
        <dbReference type="Google" id="ProtNLM"/>
    </source>
</evidence>
<comment type="caution">
    <text evidence="1">The sequence shown here is derived from an EMBL/GenBank/DDBJ whole genome shotgun (WGS) entry which is preliminary data.</text>
</comment>
<dbReference type="GO" id="GO:0140101">
    <property type="term" value="F:catalytic activity, acting on a tRNA"/>
    <property type="evidence" value="ECO:0007669"/>
    <property type="project" value="UniProtKB-ARBA"/>
</dbReference>
<dbReference type="Proteomes" id="UP000724148">
    <property type="component" value="Unassembled WGS sequence"/>
</dbReference>
<dbReference type="GO" id="GO:0006418">
    <property type="term" value="P:tRNA aminoacylation for protein translation"/>
    <property type="evidence" value="ECO:0007669"/>
    <property type="project" value="UniProtKB-ARBA"/>
</dbReference>
<gene>
    <name evidence="1" type="ORF">HYT40_02780</name>
</gene>
<name>A0A931SBV4_9BACT</name>
<accession>A0A931SBV4</accession>
<protein>
    <recommendedName>
        <fullName evidence="3">Anticodon-binding domain-containing protein</fullName>
    </recommendedName>
</protein>
<reference evidence="1" key="1">
    <citation type="submission" date="2020-07" db="EMBL/GenBank/DDBJ databases">
        <title>Huge and variable diversity of episymbiotic CPR bacteria and DPANN archaea in groundwater ecosystems.</title>
        <authorList>
            <person name="He C.Y."/>
            <person name="Keren R."/>
            <person name="Whittaker M."/>
            <person name="Farag I.F."/>
            <person name="Doudna J."/>
            <person name="Cate J.H.D."/>
            <person name="Banfield J.F."/>
        </authorList>
    </citation>
    <scope>NUCLEOTIDE SEQUENCE</scope>
    <source>
        <strain evidence="1">NC_groundwater_193_Ag_S-0.1um_51_7</strain>
    </source>
</reference>
<organism evidence="1 2">
    <name type="scientific">Candidatus Sungiibacteriota bacterium</name>
    <dbReference type="NCBI Taxonomy" id="2750080"/>
    <lineage>
        <taxon>Bacteria</taxon>
        <taxon>Candidatus Sungiibacteriota</taxon>
    </lineage>
</organism>
<proteinExistence type="predicted"/>
<dbReference type="InterPro" id="IPR036621">
    <property type="entry name" value="Anticodon-bd_dom_sf"/>
</dbReference>
<evidence type="ECO:0000313" key="1">
    <source>
        <dbReference type="EMBL" id="MBI2097050.1"/>
    </source>
</evidence>
<evidence type="ECO:0000313" key="2">
    <source>
        <dbReference type="Proteomes" id="UP000724148"/>
    </source>
</evidence>
<dbReference type="Gene3D" id="3.40.50.800">
    <property type="entry name" value="Anticodon-binding domain"/>
    <property type="match status" value="1"/>
</dbReference>
<dbReference type="AlphaFoldDB" id="A0A931SBV4"/>
<sequence length="40" mass="4358">MGLPVRVVVSEKTLEKGGVEVKYRSSDEIKIASAENVLLL</sequence>
<dbReference type="SUPFAM" id="SSF52954">
    <property type="entry name" value="Class II aaRS ABD-related"/>
    <property type="match status" value="1"/>
</dbReference>
<dbReference type="EMBL" id="JACOZA010000074">
    <property type="protein sequence ID" value="MBI2097050.1"/>
    <property type="molecule type" value="Genomic_DNA"/>
</dbReference>